<proteinExistence type="predicted"/>
<dbReference type="Proteomes" id="UP000079169">
    <property type="component" value="Unplaced"/>
</dbReference>
<feature type="compositionally biased region" description="Basic residues" evidence="1">
    <location>
        <begin position="68"/>
        <end position="80"/>
    </location>
</feature>
<protein>
    <submittedName>
        <fullName evidence="3">Serine/arginine-rich splicing factor 5-like</fullName>
    </submittedName>
</protein>
<dbReference type="KEGG" id="dci:113466600"/>
<feature type="compositionally biased region" description="Gly residues" evidence="1">
    <location>
        <begin position="130"/>
        <end position="142"/>
    </location>
</feature>
<evidence type="ECO:0000256" key="1">
    <source>
        <dbReference type="SAM" id="MobiDB-lite"/>
    </source>
</evidence>
<name>A0A3Q0IUB3_DIACI</name>
<evidence type="ECO:0000313" key="2">
    <source>
        <dbReference type="Proteomes" id="UP000079169"/>
    </source>
</evidence>
<feature type="compositionally biased region" description="Basic residues" evidence="1">
    <location>
        <begin position="95"/>
        <end position="107"/>
    </location>
</feature>
<dbReference type="RefSeq" id="XP_026677955.1">
    <property type="nucleotide sequence ID" value="XM_026822154.1"/>
</dbReference>
<feature type="compositionally biased region" description="Basic residues" evidence="1">
    <location>
        <begin position="41"/>
        <end position="55"/>
    </location>
</feature>
<sequence length="142" mass="15370">MYGITSPARPGNIRDRLSLRRGRGRGGYRGTMNGGAPPRLVRGRSRSRSRSRIRRNSVGGGEVAMMRGRSRSRSRSRSRLGGRYPETRGGFRGGARGRRARSTSRSRVRGDLKRVGSTGSLNGKPRGRGAPRGAGAPRGRGK</sequence>
<organism evidence="2 3">
    <name type="scientific">Diaphorina citri</name>
    <name type="common">Asian citrus psyllid</name>
    <dbReference type="NCBI Taxonomy" id="121845"/>
    <lineage>
        <taxon>Eukaryota</taxon>
        <taxon>Metazoa</taxon>
        <taxon>Ecdysozoa</taxon>
        <taxon>Arthropoda</taxon>
        <taxon>Hexapoda</taxon>
        <taxon>Insecta</taxon>
        <taxon>Pterygota</taxon>
        <taxon>Neoptera</taxon>
        <taxon>Paraneoptera</taxon>
        <taxon>Hemiptera</taxon>
        <taxon>Sternorrhyncha</taxon>
        <taxon>Psylloidea</taxon>
        <taxon>Psyllidae</taxon>
        <taxon>Diaphorininae</taxon>
        <taxon>Diaphorina</taxon>
    </lineage>
</organism>
<feature type="region of interest" description="Disordered" evidence="1">
    <location>
        <begin position="1"/>
        <end position="142"/>
    </location>
</feature>
<dbReference type="PaxDb" id="121845-A0A3Q0IUB3"/>
<keyword evidence="2" id="KW-1185">Reference proteome</keyword>
<dbReference type="AlphaFoldDB" id="A0A3Q0IUB3"/>
<dbReference type="GeneID" id="113466600"/>
<evidence type="ECO:0000313" key="3">
    <source>
        <dbReference type="RefSeq" id="XP_026677955.1"/>
    </source>
</evidence>
<accession>A0A3Q0IUB3</accession>
<reference evidence="3" key="1">
    <citation type="submission" date="2025-08" db="UniProtKB">
        <authorList>
            <consortium name="RefSeq"/>
        </authorList>
    </citation>
    <scope>IDENTIFICATION</scope>
</reference>
<gene>
    <name evidence="3" type="primary">LOC113466600</name>
</gene>